<name>A0ABZ2LBT9_9BACT</name>
<dbReference type="RefSeq" id="WP_394836315.1">
    <property type="nucleotide sequence ID" value="NZ_CP089929.1"/>
</dbReference>
<evidence type="ECO:0000259" key="2">
    <source>
        <dbReference type="Pfam" id="PF23451"/>
    </source>
</evidence>
<keyword evidence="4" id="KW-1185">Reference proteome</keyword>
<feature type="domain" description="PaaD zinc beta ribbon" evidence="2">
    <location>
        <begin position="123"/>
        <end position="163"/>
    </location>
</feature>
<organism evidence="3 4">
    <name type="scientific">Pendulispora rubella</name>
    <dbReference type="NCBI Taxonomy" id="2741070"/>
    <lineage>
        <taxon>Bacteria</taxon>
        <taxon>Pseudomonadati</taxon>
        <taxon>Myxococcota</taxon>
        <taxon>Myxococcia</taxon>
        <taxon>Myxococcales</taxon>
        <taxon>Sorangiineae</taxon>
        <taxon>Pendulisporaceae</taxon>
        <taxon>Pendulispora</taxon>
    </lineage>
</organism>
<dbReference type="Pfam" id="PF23451">
    <property type="entry name" value="Zn_ribbon_PaaD"/>
    <property type="match status" value="1"/>
</dbReference>
<dbReference type="Pfam" id="PF01883">
    <property type="entry name" value="FeS_assembly_P"/>
    <property type="match status" value="1"/>
</dbReference>
<dbReference type="InterPro" id="IPR011883">
    <property type="entry name" value="PaaD-like"/>
</dbReference>
<accession>A0ABZ2LBT9</accession>
<dbReference type="InterPro" id="IPR056572">
    <property type="entry name" value="Zn_ribbon_PaaD"/>
</dbReference>
<reference evidence="3" key="1">
    <citation type="submission" date="2021-12" db="EMBL/GenBank/DDBJ databases">
        <title>Discovery of the Pendulisporaceae a myxobacterial family with distinct sporulation behavior and unique specialized metabolism.</title>
        <authorList>
            <person name="Garcia R."/>
            <person name="Popoff A."/>
            <person name="Bader C.D."/>
            <person name="Loehr J."/>
            <person name="Walesch S."/>
            <person name="Walt C."/>
            <person name="Boldt J."/>
            <person name="Bunk B."/>
            <person name="Haeckl F.J.F.P.J."/>
            <person name="Gunesch A.P."/>
            <person name="Birkelbach J."/>
            <person name="Nuebel U."/>
            <person name="Pietschmann T."/>
            <person name="Bach T."/>
            <person name="Mueller R."/>
        </authorList>
    </citation>
    <scope>NUCLEOTIDE SEQUENCE</scope>
    <source>
        <strain evidence="3">MSr11367</strain>
    </source>
</reference>
<dbReference type="SUPFAM" id="SSF117916">
    <property type="entry name" value="Fe-S cluster assembly (FSCA) domain-like"/>
    <property type="match status" value="1"/>
</dbReference>
<evidence type="ECO:0000313" key="4">
    <source>
        <dbReference type="Proteomes" id="UP001374803"/>
    </source>
</evidence>
<dbReference type="EMBL" id="CP089983">
    <property type="protein sequence ID" value="WXB06660.1"/>
    <property type="molecule type" value="Genomic_DNA"/>
</dbReference>
<feature type="domain" description="MIP18 family-like" evidence="1">
    <location>
        <begin position="9"/>
        <end position="70"/>
    </location>
</feature>
<dbReference type="Gene3D" id="3.30.300.130">
    <property type="entry name" value="Fe-S cluster assembly (FSCA)"/>
    <property type="match status" value="1"/>
</dbReference>
<proteinExistence type="predicted"/>
<evidence type="ECO:0000313" key="3">
    <source>
        <dbReference type="EMBL" id="WXB06660.1"/>
    </source>
</evidence>
<dbReference type="Proteomes" id="UP001374803">
    <property type="component" value="Chromosome"/>
</dbReference>
<gene>
    <name evidence="3" type="primary">paaJ</name>
    <name evidence="3" type="ORF">LVJ94_05355</name>
</gene>
<protein>
    <submittedName>
        <fullName evidence="3">Phenylacetate-CoA oxygenase subunit PaaJ</fullName>
    </submittedName>
</protein>
<dbReference type="PANTHER" id="PTHR42831:SF3">
    <property type="entry name" value="1,2-PHENYLACETYL-COA EPOXIDASE, SUBUNIT D-RELATED"/>
    <property type="match status" value="1"/>
</dbReference>
<sequence length="165" mass="18225">MSHREFLPIWESLEEVPDPEIPGISIVDLGIVREIEWCDDALTVTITPTYCGCPAMATIVQDVRTAIRRLGISELRIETRLAPAWTTDWMSERGKVALRQHGIAPPVRTTIPASALGRRAPLQPSKCPRCGSTDTSCISAFGSTLCKALFRCNGCLEPFDQFKSH</sequence>
<dbReference type="InterPro" id="IPR052339">
    <property type="entry name" value="Fe-S_Maturation_MIP18"/>
</dbReference>
<evidence type="ECO:0000259" key="1">
    <source>
        <dbReference type="Pfam" id="PF01883"/>
    </source>
</evidence>
<dbReference type="InterPro" id="IPR002744">
    <property type="entry name" value="MIP18-like"/>
</dbReference>
<dbReference type="PANTHER" id="PTHR42831">
    <property type="entry name" value="FE-S PROTEIN MATURATION AUXILIARY FACTOR YITW"/>
    <property type="match status" value="1"/>
</dbReference>
<dbReference type="NCBIfam" id="TIGR02159">
    <property type="entry name" value="PA_CoA_Oxy4"/>
    <property type="match status" value="1"/>
</dbReference>
<dbReference type="InterPro" id="IPR034904">
    <property type="entry name" value="FSCA_dom_sf"/>
</dbReference>